<evidence type="ECO:0000256" key="1">
    <source>
        <dbReference type="SAM" id="Phobius"/>
    </source>
</evidence>
<gene>
    <name evidence="2" type="primary">jg12258</name>
    <name evidence="2" type="ORF">PAEG_LOCUS21670</name>
</gene>
<feature type="transmembrane region" description="Helical" evidence="1">
    <location>
        <begin position="149"/>
        <end position="168"/>
    </location>
</feature>
<organism evidence="2 3">
    <name type="scientific">Pararge aegeria aegeria</name>
    <dbReference type="NCBI Taxonomy" id="348720"/>
    <lineage>
        <taxon>Eukaryota</taxon>
        <taxon>Metazoa</taxon>
        <taxon>Ecdysozoa</taxon>
        <taxon>Arthropoda</taxon>
        <taxon>Hexapoda</taxon>
        <taxon>Insecta</taxon>
        <taxon>Pterygota</taxon>
        <taxon>Neoptera</taxon>
        <taxon>Endopterygota</taxon>
        <taxon>Lepidoptera</taxon>
        <taxon>Glossata</taxon>
        <taxon>Ditrysia</taxon>
        <taxon>Papilionoidea</taxon>
        <taxon>Nymphalidae</taxon>
        <taxon>Satyrinae</taxon>
        <taxon>Satyrini</taxon>
        <taxon>Parargina</taxon>
        <taxon>Pararge</taxon>
    </lineage>
</organism>
<evidence type="ECO:0000313" key="2">
    <source>
        <dbReference type="EMBL" id="CAH2247914.1"/>
    </source>
</evidence>
<reference evidence="2" key="1">
    <citation type="submission" date="2022-03" db="EMBL/GenBank/DDBJ databases">
        <authorList>
            <person name="Lindestad O."/>
        </authorList>
    </citation>
    <scope>NUCLEOTIDE SEQUENCE</scope>
</reference>
<dbReference type="OrthoDB" id="7550533at2759"/>
<keyword evidence="3" id="KW-1185">Reference proteome</keyword>
<protein>
    <submittedName>
        <fullName evidence="2">Jg12258 protein</fullName>
    </submittedName>
</protein>
<dbReference type="Proteomes" id="UP000838756">
    <property type="component" value="Unassembled WGS sequence"/>
</dbReference>
<evidence type="ECO:0000313" key="3">
    <source>
        <dbReference type="Proteomes" id="UP000838756"/>
    </source>
</evidence>
<dbReference type="EMBL" id="CAKXAJ010025965">
    <property type="protein sequence ID" value="CAH2247914.1"/>
    <property type="molecule type" value="Genomic_DNA"/>
</dbReference>
<proteinExistence type="predicted"/>
<comment type="caution">
    <text evidence="2">The sequence shown here is derived from an EMBL/GenBank/DDBJ whole genome shotgun (WGS) entry which is preliminary data.</text>
</comment>
<dbReference type="AlphaFoldDB" id="A0A8S4S791"/>
<keyword evidence="1" id="KW-0472">Membrane</keyword>
<feature type="transmembrane region" description="Helical" evidence="1">
    <location>
        <begin position="48"/>
        <end position="66"/>
    </location>
</feature>
<name>A0A8S4S791_9NEOP</name>
<accession>A0A8S4S791</accession>
<keyword evidence="1" id="KW-0812">Transmembrane</keyword>
<sequence length="308" mass="34983">MKLQNMYATIRKFYIDNNTFPTMIEKVALLLRTMTINIYGNNVKSISWFNYVTTIIAGACYFYVYMFSPWWLVFNRYSITENFIEMANAITLTTSGVTSLTKFIFMKFYISHIRETIEKILQFDVLITPGSRFAINLQNNLKVVKKRAFIVWIFLITNGTIYAVTPFLKPGRNFAEDPYILYGLEPMLKSPNYEIAHVVTTIAIFFCVHLMVLLSLTTRNLQSRKHCQLKINFEVRRGEGVGVGLGVGVKSGMELSVGADVGLAVVMCVVVDVRVGLSVMRVGACDSEHFKCLNKRAKVIPGQNSRRA</sequence>
<keyword evidence="1" id="KW-1133">Transmembrane helix</keyword>
<feature type="transmembrane region" description="Helical" evidence="1">
    <location>
        <begin position="86"/>
        <end position="105"/>
    </location>
</feature>
<feature type="transmembrane region" description="Helical" evidence="1">
    <location>
        <begin position="195"/>
        <end position="216"/>
    </location>
</feature>